<dbReference type="InterPro" id="IPR053781">
    <property type="entry name" value="F-box_AtFBL13-like"/>
</dbReference>
<dbReference type="EMBL" id="JAHUZN010000005">
    <property type="protein sequence ID" value="KAG8492811.1"/>
    <property type="molecule type" value="Genomic_DNA"/>
</dbReference>
<dbReference type="InterPro" id="IPR050232">
    <property type="entry name" value="FBL13/AtMIF1-like"/>
</dbReference>
<feature type="domain" description="F-box" evidence="2">
    <location>
        <begin position="4"/>
        <end position="52"/>
    </location>
</feature>
<accession>A0A8J5Z6W0</accession>
<keyword evidence="4" id="KW-1185">Reference proteome</keyword>
<dbReference type="InterPro" id="IPR055411">
    <property type="entry name" value="LRR_FXL15/At3g58940/PEG3-like"/>
</dbReference>
<sequence>MATDDFISNLPDEVLAAIISGLPAIEAVRTTILSKRLKDVWRNVFRLDFDPKGVKKLSPRKQAVPAPNQRRSTVPVIQFGSNVCHDDGDDIDDTDKREEISRVVKNIDNVLLSHERNLISCRIVHLSNSYRNGDLEKWIKYLTSEKEVQELAFLCDDIQHEFYPKSLFGLGLNLPSGIFSCRTLQSLEFTNYDIGSHRPFHHCHNLKTLKVYCCDISAETLEAIVSSCDFLEHLSVCSSTSSLKQVRIFSQTVKTVEVESLELEGIYLSTQSLGALVLHSMIFPAKSLVIHAPNLRVFTATRKPITENPYNFTRPSKQTKIAEILEYCTHLLTPVNYKANDPMEDPNLFKNLRELTIDLDLNDRREMLILCIVLQRCLSLHQLEINIEESRSEIEEATSDYSSVNSRLPYPETKLWEQRELCDCITFTLRQVSIKGFNGKDGEMEFPRHLITKCAKLERLEIWCNHDWSSEGGKATLGLLSLPRSSIDVSILLKPPPNLLVVLEDGSCKKSNCETMATNDFISNLHNEILARIISDLPAIEAIRTTILSKRWKDLWRYASRLDFDPKGVRKLYGDDVDDPREEISRVVKNIENVLLSHKRNLISCRIVHLLSSCRNGDLEKWIKYLTSEKKVQELAFRCDDFQQEFYRRSRSGRGLNLPSGIFSCETLQSLEFTHYSIRSDSPFHHCHNLKTLKLYHCAISTETLEAIVSSCDLLEHLSVCSSPSRLKQVRIFSQTVKTVELGLLRSQGIYLSTQSLGVLVLHSMKFQAKNLVIHAPNLRVFAATRKPITKNSDNITKIAEILEYCTHLLTPVNYKANDPMEDLNLFMNLRELTIDLDLNDRREMLILCIVLQRCLSLHQLEINIEESKSEIEEATRDYISVNNRLPYPETKLWEKRGLERWEMEFPRHLITKAAKLKRIEIWCNHDCSREGGEATLGLLSLPRSSIDVSILLKPPPQFGGSFERWCCLSLHQLEINTEESRSEIQEATRDYSCVNNRLPYPETKL</sequence>
<evidence type="ECO:0000256" key="1">
    <source>
        <dbReference type="SAM" id="Coils"/>
    </source>
</evidence>
<dbReference type="SUPFAM" id="SSF81383">
    <property type="entry name" value="F-box domain"/>
    <property type="match status" value="2"/>
</dbReference>
<dbReference type="SUPFAM" id="SSF52047">
    <property type="entry name" value="RNI-like"/>
    <property type="match status" value="1"/>
</dbReference>
<dbReference type="AlphaFoldDB" id="A0A8J5Z6W0"/>
<evidence type="ECO:0000259" key="2">
    <source>
        <dbReference type="PROSITE" id="PS50181"/>
    </source>
</evidence>
<comment type="caution">
    <text evidence="3">The sequence shown here is derived from an EMBL/GenBank/DDBJ whole genome shotgun (WGS) entry which is preliminary data.</text>
</comment>
<reference evidence="3 4" key="1">
    <citation type="journal article" date="2021" name="bioRxiv">
        <title>The Gossypium anomalum genome as a resource for cotton improvement and evolutionary analysis of hybrid incompatibility.</title>
        <authorList>
            <person name="Grover C.E."/>
            <person name="Yuan D."/>
            <person name="Arick M.A."/>
            <person name="Miller E.R."/>
            <person name="Hu G."/>
            <person name="Peterson D.G."/>
            <person name="Wendel J.F."/>
            <person name="Udall J.A."/>
        </authorList>
    </citation>
    <scope>NUCLEOTIDE SEQUENCE [LARGE SCALE GENOMIC DNA]</scope>
    <source>
        <strain evidence="3">JFW-Udall</strain>
        <tissue evidence="3">Leaf</tissue>
    </source>
</reference>
<dbReference type="Gene3D" id="3.80.10.10">
    <property type="entry name" value="Ribonuclease Inhibitor"/>
    <property type="match status" value="2"/>
</dbReference>
<dbReference type="PANTHER" id="PTHR31900">
    <property type="entry name" value="F-BOX/RNI SUPERFAMILY PROTEIN-RELATED"/>
    <property type="match status" value="1"/>
</dbReference>
<dbReference type="Proteomes" id="UP000701853">
    <property type="component" value="Chromosome 5"/>
</dbReference>
<evidence type="ECO:0000313" key="4">
    <source>
        <dbReference type="Proteomes" id="UP000701853"/>
    </source>
</evidence>
<dbReference type="PANTHER" id="PTHR31900:SF27">
    <property type="entry name" value="FBD DOMAIN-CONTAINING PROTEIN"/>
    <property type="match status" value="1"/>
</dbReference>
<dbReference type="OrthoDB" id="949295at2759"/>
<dbReference type="Pfam" id="PF00646">
    <property type="entry name" value="F-box"/>
    <property type="match status" value="2"/>
</dbReference>
<name>A0A8J5Z6W0_9ROSI</name>
<keyword evidence="1" id="KW-0175">Coiled coil</keyword>
<dbReference type="SMART" id="SM00367">
    <property type="entry name" value="LRR_CC"/>
    <property type="match status" value="2"/>
</dbReference>
<dbReference type="SMART" id="SM00256">
    <property type="entry name" value="FBOX"/>
    <property type="match status" value="2"/>
</dbReference>
<dbReference type="CDD" id="cd22160">
    <property type="entry name" value="F-box_AtFBL13-like"/>
    <property type="match status" value="1"/>
</dbReference>
<gene>
    <name evidence="3" type="ORF">CXB51_010135</name>
</gene>
<feature type="coiled-coil region" evidence="1">
    <location>
        <begin position="858"/>
        <end position="885"/>
    </location>
</feature>
<organism evidence="3 4">
    <name type="scientific">Gossypium anomalum</name>
    <dbReference type="NCBI Taxonomy" id="47600"/>
    <lineage>
        <taxon>Eukaryota</taxon>
        <taxon>Viridiplantae</taxon>
        <taxon>Streptophyta</taxon>
        <taxon>Embryophyta</taxon>
        <taxon>Tracheophyta</taxon>
        <taxon>Spermatophyta</taxon>
        <taxon>Magnoliopsida</taxon>
        <taxon>eudicotyledons</taxon>
        <taxon>Gunneridae</taxon>
        <taxon>Pentapetalae</taxon>
        <taxon>rosids</taxon>
        <taxon>malvids</taxon>
        <taxon>Malvales</taxon>
        <taxon>Malvaceae</taxon>
        <taxon>Malvoideae</taxon>
        <taxon>Gossypium</taxon>
    </lineage>
</organism>
<protein>
    <recommendedName>
        <fullName evidence="2">F-box domain-containing protein</fullName>
    </recommendedName>
</protein>
<evidence type="ECO:0000313" key="3">
    <source>
        <dbReference type="EMBL" id="KAG8492811.1"/>
    </source>
</evidence>
<dbReference type="InterPro" id="IPR006553">
    <property type="entry name" value="Leu-rich_rpt_Cys-con_subtyp"/>
</dbReference>
<proteinExistence type="predicted"/>
<feature type="coiled-coil region" evidence="1">
    <location>
        <begin position="380"/>
        <end position="407"/>
    </location>
</feature>
<dbReference type="PROSITE" id="PS50181">
    <property type="entry name" value="FBOX"/>
    <property type="match status" value="1"/>
</dbReference>
<dbReference type="InterPro" id="IPR032675">
    <property type="entry name" value="LRR_dom_sf"/>
</dbReference>
<dbReference type="Pfam" id="PF24758">
    <property type="entry name" value="LRR_At5g56370"/>
    <property type="match status" value="2"/>
</dbReference>
<dbReference type="InterPro" id="IPR001810">
    <property type="entry name" value="F-box_dom"/>
</dbReference>
<dbReference type="InterPro" id="IPR036047">
    <property type="entry name" value="F-box-like_dom_sf"/>
</dbReference>